<evidence type="ECO:0000313" key="4">
    <source>
        <dbReference type="Proteomes" id="UP000029714"/>
    </source>
</evidence>
<feature type="signal peptide" evidence="1">
    <location>
        <begin position="1"/>
        <end position="23"/>
    </location>
</feature>
<feature type="chain" id="PRO_5036329030" evidence="1">
    <location>
        <begin position="24"/>
        <end position="168"/>
    </location>
</feature>
<dbReference type="Proteomes" id="UP000029714">
    <property type="component" value="Unassembled WGS sequence"/>
</dbReference>
<accession>A0A347VRL2</accession>
<dbReference type="OrthoDB" id="5328544at2"/>
<name>A0A347VRL2_9HELI</name>
<organism evidence="3 4">
    <name type="scientific">Helicobacter saguini</name>
    <dbReference type="NCBI Taxonomy" id="1548018"/>
    <lineage>
        <taxon>Bacteria</taxon>
        <taxon>Pseudomonadati</taxon>
        <taxon>Campylobacterota</taxon>
        <taxon>Epsilonproteobacteria</taxon>
        <taxon>Campylobacterales</taxon>
        <taxon>Helicobacteraceae</taxon>
        <taxon>Helicobacter</taxon>
    </lineage>
</organism>
<dbReference type="AlphaFoldDB" id="A0A347VRL2"/>
<dbReference type="EMBL" id="JRMP02000007">
    <property type="protein sequence ID" value="TLD94431.1"/>
    <property type="molecule type" value="Genomic_DNA"/>
</dbReference>
<comment type="caution">
    <text evidence="3">The sequence shown here is derived from an EMBL/GenBank/DDBJ whole genome shotgun (WGS) entry which is preliminary data.</text>
</comment>
<proteinExistence type="predicted"/>
<sequence length="168" mass="17819">MRVFKSVVLTGILGMSVSSVSSAAILGAEVGGIFGASINSVNAGNLDADTTFAVGAYGKLWLKPGMLRIAPFVKWESVGSLDDKVRYNNFQYGGLIGVHVSKITPYVGIAYSHFTNTALEHTWAVNYGVHVSLPAHITIGIEASYQSPKLSGIKVDINRVSATLGVQF</sequence>
<reference evidence="3" key="3">
    <citation type="submission" date="2018-04" db="EMBL/GenBank/DDBJ databases">
        <authorList>
            <person name="Sheh A."/>
            <person name="Shen Z."/>
            <person name="Mannion A.J."/>
            <person name="Fox J.G."/>
        </authorList>
    </citation>
    <scope>NUCLEOTIDE SEQUENCE</scope>
    <source>
        <strain evidence="3">MIT 97-6194</strain>
    </source>
</reference>
<reference evidence="3 4" key="1">
    <citation type="journal article" date="2014" name="Genome Announc.">
        <title>Draft genome sequences of eight enterohepatic helicobacter species isolated from both laboratory and wild rodents.</title>
        <authorList>
            <person name="Sheh A."/>
            <person name="Shen Z."/>
            <person name="Fox J.G."/>
        </authorList>
    </citation>
    <scope>NUCLEOTIDE SEQUENCE [LARGE SCALE GENOMIC DNA]</scope>
    <source>
        <strain evidence="3 4">MIT 97-6194</strain>
    </source>
</reference>
<dbReference type="InterPro" id="IPR011250">
    <property type="entry name" value="OMP/PagP_B-barrel"/>
</dbReference>
<evidence type="ECO:0000313" key="5">
    <source>
        <dbReference type="Proteomes" id="UP000477070"/>
    </source>
</evidence>
<keyword evidence="1" id="KW-0732">Signal</keyword>
<keyword evidence="4" id="KW-1185">Reference proteome</keyword>
<dbReference type="RefSeq" id="WP_034570478.1">
    <property type="nucleotide sequence ID" value="NZ_JRMP02000007.1"/>
</dbReference>
<evidence type="ECO:0000313" key="3">
    <source>
        <dbReference type="EMBL" id="TLD94431.1"/>
    </source>
</evidence>
<dbReference type="SUPFAM" id="SSF56925">
    <property type="entry name" value="OMPA-like"/>
    <property type="match status" value="1"/>
</dbReference>
<evidence type="ECO:0000256" key="1">
    <source>
        <dbReference type="SAM" id="SignalP"/>
    </source>
</evidence>
<reference evidence="2 5" key="4">
    <citation type="submission" date="2019-12" db="EMBL/GenBank/DDBJ databases">
        <title>Multi-Generational Helicobacter saguini Isolates.</title>
        <authorList>
            <person name="Mannion A."/>
            <person name="Shen Z."/>
            <person name="Fox J.G."/>
        </authorList>
    </citation>
    <scope>NUCLEOTIDE SEQUENCE [LARGE SCALE GENOMIC DNA]</scope>
    <source>
        <strain evidence="2">16-048</strain>
        <strain evidence="5">16-048 (F4)</strain>
    </source>
</reference>
<reference evidence="3 4" key="2">
    <citation type="journal article" date="2016" name="Infect. Immun.">
        <title>Helicobacter saguini, a Novel Helicobacter Isolated from Cotton-Top Tamarins with Ulcerative Colitis, Has Proinflammatory Properties and Induces Typhlocolitis and Dysplasia in Gnotobiotic IL-10-/- Mice.</title>
        <authorList>
            <person name="Shen Z."/>
            <person name="Mannion A."/>
            <person name="Whary M.T."/>
            <person name="Muthupalani S."/>
            <person name="Sheh A."/>
            <person name="Feng Y."/>
            <person name="Gong G."/>
            <person name="Vandamme P."/>
            <person name="Holcombe H.R."/>
            <person name="Paster B.J."/>
            <person name="Fox J.G."/>
        </authorList>
    </citation>
    <scope>NUCLEOTIDE SEQUENCE [LARGE SCALE GENOMIC DNA]</scope>
    <source>
        <strain evidence="3 4">MIT 97-6194</strain>
    </source>
</reference>
<dbReference type="EMBL" id="QBIU01000001">
    <property type="protein sequence ID" value="MWV68818.1"/>
    <property type="molecule type" value="Genomic_DNA"/>
</dbReference>
<evidence type="ECO:0000313" key="2">
    <source>
        <dbReference type="EMBL" id="MWV68818.1"/>
    </source>
</evidence>
<gene>
    <name evidence="2" type="ORF">DCO61_01940</name>
    <name evidence="3" type="ORF">LS64_005750</name>
</gene>
<dbReference type="Proteomes" id="UP000477070">
    <property type="component" value="Unassembled WGS sequence"/>
</dbReference>
<protein>
    <submittedName>
        <fullName evidence="2">Outer membrane beta-barrel protein</fullName>
    </submittedName>
</protein>